<keyword evidence="5" id="KW-0328">Glycosyltransferase</keyword>
<evidence type="ECO:0000256" key="13">
    <source>
        <dbReference type="ARBA" id="ARBA00023316"/>
    </source>
</evidence>
<dbReference type="EMBL" id="BAAAQA010000001">
    <property type="protein sequence ID" value="GAA2107686.1"/>
    <property type="molecule type" value="Genomic_DNA"/>
</dbReference>
<evidence type="ECO:0000256" key="14">
    <source>
        <dbReference type="ARBA" id="ARBA00032370"/>
    </source>
</evidence>
<dbReference type="PANTHER" id="PTHR30474:SF2">
    <property type="entry name" value="PEPTIDOGLYCAN GLYCOSYLTRANSFERASE FTSW-RELATED"/>
    <property type="match status" value="1"/>
</dbReference>
<feature type="transmembrane region" description="Helical" evidence="23">
    <location>
        <begin position="372"/>
        <end position="396"/>
    </location>
</feature>
<dbReference type="PROSITE" id="PS00428">
    <property type="entry name" value="FTSW_RODA_SPOVE"/>
    <property type="match status" value="1"/>
</dbReference>
<keyword evidence="13" id="KW-0961">Cell wall biogenesis/degradation</keyword>
<comment type="function">
    <text evidence="21">Peptidoglycan polymerase that is essential for cell division.</text>
</comment>
<evidence type="ECO:0000256" key="12">
    <source>
        <dbReference type="ARBA" id="ARBA00023306"/>
    </source>
</evidence>
<evidence type="ECO:0000256" key="5">
    <source>
        <dbReference type="ARBA" id="ARBA00022676"/>
    </source>
</evidence>
<evidence type="ECO:0000256" key="16">
    <source>
        <dbReference type="ARBA" id="ARBA00038053"/>
    </source>
</evidence>
<keyword evidence="10 23" id="KW-1133">Transmembrane helix</keyword>
<gene>
    <name evidence="24" type="primary">ftsW</name>
    <name evidence="24" type="ORF">GCM10009824_00330</name>
</gene>
<dbReference type="InterPro" id="IPR018365">
    <property type="entry name" value="Cell_cycle_FtsW-rel_CS"/>
</dbReference>
<keyword evidence="4" id="KW-0132">Cell division</keyword>
<evidence type="ECO:0000256" key="2">
    <source>
        <dbReference type="ARBA" id="ARBA00004752"/>
    </source>
</evidence>
<dbReference type="Proteomes" id="UP001500166">
    <property type="component" value="Unassembled WGS sequence"/>
</dbReference>
<keyword evidence="8" id="KW-0133">Cell shape</keyword>
<dbReference type="RefSeq" id="WP_344223055.1">
    <property type="nucleotide sequence ID" value="NZ_BAAAQA010000001.1"/>
</dbReference>
<feature type="compositionally biased region" description="Basic and acidic residues" evidence="22">
    <location>
        <begin position="443"/>
        <end position="462"/>
    </location>
</feature>
<comment type="pathway">
    <text evidence="2">Cell wall biogenesis; peptidoglycan biosynthesis.</text>
</comment>
<evidence type="ECO:0000256" key="19">
    <source>
        <dbReference type="ARBA" id="ARBA00044770"/>
    </source>
</evidence>
<evidence type="ECO:0000256" key="4">
    <source>
        <dbReference type="ARBA" id="ARBA00022618"/>
    </source>
</evidence>
<evidence type="ECO:0000256" key="22">
    <source>
        <dbReference type="SAM" id="MobiDB-lite"/>
    </source>
</evidence>
<evidence type="ECO:0000313" key="25">
    <source>
        <dbReference type="Proteomes" id="UP001500166"/>
    </source>
</evidence>
<evidence type="ECO:0000256" key="23">
    <source>
        <dbReference type="SAM" id="Phobius"/>
    </source>
</evidence>
<feature type="transmembrane region" description="Helical" evidence="23">
    <location>
        <begin position="114"/>
        <end position="134"/>
    </location>
</feature>
<evidence type="ECO:0000256" key="10">
    <source>
        <dbReference type="ARBA" id="ARBA00022989"/>
    </source>
</evidence>
<evidence type="ECO:0000256" key="11">
    <source>
        <dbReference type="ARBA" id="ARBA00023136"/>
    </source>
</evidence>
<keyword evidence="6" id="KW-0808">Transferase</keyword>
<comment type="catalytic activity">
    <reaction evidence="20">
        <text>[GlcNAc-(1-&gt;4)-Mur2Ac(oyl-L-Ala-gamma-D-Glu-L-Lys-D-Ala-D-Ala)](n)-di-trans,octa-cis-undecaprenyl diphosphate + beta-D-GlcNAc-(1-&gt;4)-Mur2Ac(oyl-L-Ala-gamma-D-Glu-L-Lys-D-Ala-D-Ala)-di-trans,octa-cis-undecaprenyl diphosphate = [GlcNAc-(1-&gt;4)-Mur2Ac(oyl-L-Ala-gamma-D-Glu-L-Lys-D-Ala-D-Ala)](n+1)-di-trans,octa-cis-undecaprenyl diphosphate + di-trans,octa-cis-undecaprenyl diphosphate + H(+)</text>
        <dbReference type="Rhea" id="RHEA:23708"/>
        <dbReference type="Rhea" id="RHEA-COMP:9602"/>
        <dbReference type="Rhea" id="RHEA-COMP:9603"/>
        <dbReference type="ChEBI" id="CHEBI:15378"/>
        <dbReference type="ChEBI" id="CHEBI:58405"/>
        <dbReference type="ChEBI" id="CHEBI:60033"/>
        <dbReference type="ChEBI" id="CHEBI:78435"/>
        <dbReference type="EC" id="2.4.99.28"/>
    </reaction>
</comment>
<feature type="transmembrane region" description="Helical" evidence="23">
    <location>
        <begin position="336"/>
        <end position="360"/>
    </location>
</feature>
<accession>A0ABN2XA37</accession>
<feature type="transmembrane region" description="Helical" evidence="23">
    <location>
        <begin position="211"/>
        <end position="243"/>
    </location>
</feature>
<feature type="region of interest" description="Disordered" evidence="22">
    <location>
        <begin position="1"/>
        <end position="41"/>
    </location>
</feature>
<name>A0ABN2XA37_9MICC</name>
<keyword evidence="25" id="KW-1185">Reference proteome</keyword>
<evidence type="ECO:0000256" key="1">
    <source>
        <dbReference type="ARBA" id="ARBA00004651"/>
    </source>
</evidence>
<feature type="region of interest" description="Disordered" evidence="22">
    <location>
        <begin position="443"/>
        <end position="475"/>
    </location>
</feature>
<comment type="similarity">
    <text evidence="16">Belongs to the SEDS family. FtsW subfamily.</text>
</comment>
<feature type="transmembrane region" description="Helical" evidence="23">
    <location>
        <begin position="250"/>
        <end position="269"/>
    </location>
</feature>
<feature type="transmembrane region" description="Helical" evidence="23">
    <location>
        <begin position="73"/>
        <end position="93"/>
    </location>
</feature>
<evidence type="ECO:0000256" key="9">
    <source>
        <dbReference type="ARBA" id="ARBA00022984"/>
    </source>
</evidence>
<organism evidence="24 25">
    <name type="scientific">Kocuria atrinae</name>
    <dbReference type="NCBI Taxonomy" id="592377"/>
    <lineage>
        <taxon>Bacteria</taxon>
        <taxon>Bacillati</taxon>
        <taxon>Actinomycetota</taxon>
        <taxon>Actinomycetes</taxon>
        <taxon>Micrococcales</taxon>
        <taxon>Micrococcaceae</taxon>
        <taxon>Kocuria</taxon>
    </lineage>
</organism>
<feature type="transmembrane region" description="Helical" evidence="23">
    <location>
        <begin position="402"/>
        <end position="424"/>
    </location>
</feature>
<dbReference type="Pfam" id="PF01098">
    <property type="entry name" value="FTSW_RODA_SPOVE"/>
    <property type="match status" value="1"/>
</dbReference>
<dbReference type="NCBIfam" id="TIGR02614">
    <property type="entry name" value="ftsW"/>
    <property type="match status" value="1"/>
</dbReference>
<dbReference type="PANTHER" id="PTHR30474">
    <property type="entry name" value="CELL CYCLE PROTEIN"/>
    <property type="match status" value="1"/>
</dbReference>
<evidence type="ECO:0000256" key="21">
    <source>
        <dbReference type="ARBA" id="ARBA00049966"/>
    </source>
</evidence>
<evidence type="ECO:0000256" key="3">
    <source>
        <dbReference type="ARBA" id="ARBA00022475"/>
    </source>
</evidence>
<keyword evidence="11 23" id="KW-0472">Membrane</keyword>
<protein>
    <recommendedName>
        <fullName evidence="17">Probable peptidoglycan glycosyltransferase FtsW</fullName>
        <ecNumber evidence="19">2.4.99.28</ecNumber>
    </recommendedName>
    <alternativeName>
        <fullName evidence="18">Cell division protein FtsW</fullName>
    </alternativeName>
    <alternativeName>
        <fullName evidence="15">Cell wall polymerase</fullName>
    </alternativeName>
    <alternativeName>
        <fullName evidence="14">Peptidoglycan polymerase</fullName>
    </alternativeName>
</protein>
<evidence type="ECO:0000256" key="8">
    <source>
        <dbReference type="ARBA" id="ARBA00022960"/>
    </source>
</evidence>
<evidence type="ECO:0000256" key="20">
    <source>
        <dbReference type="ARBA" id="ARBA00049902"/>
    </source>
</evidence>
<feature type="transmembrane region" description="Helical" evidence="23">
    <location>
        <begin position="140"/>
        <end position="158"/>
    </location>
</feature>
<evidence type="ECO:0000256" key="15">
    <source>
        <dbReference type="ARBA" id="ARBA00033270"/>
    </source>
</evidence>
<proteinExistence type="inferred from homology"/>
<keyword evidence="12" id="KW-0131">Cell cycle</keyword>
<keyword evidence="7 23" id="KW-0812">Transmembrane</keyword>
<evidence type="ECO:0000256" key="17">
    <source>
        <dbReference type="ARBA" id="ARBA00041185"/>
    </source>
</evidence>
<evidence type="ECO:0000256" key="6">
    <source>
        <dbReference type="ARBA" id="ARBA00022679"/>
    </source>
</evidence>
<reference evidence="24 25" key="1">
    <citation type="journal article" date="2019" name="Int. J. Syst. Evol. Microbiol.">
        <title>The Global Catalogue of Microorganisms (GCM) 10K type strain sequencing project: providing services to taxonomists for standard genome sequencing and annotation.</title>
        <authorList>
            <consortium name="The Broad Institute Genomics Platform"/>
            <consortium name="The Broad Institute Genome Sequencing Center for Infectious Disease"/>
            <person name="Wu L."/>
            <person name="Ma J."/>
        </authorList>
    </citation>
    <scope>NUCLEOTIDE SEQUENCE [LARGE SCALE GENOMIC DNA]</scope>
    <source>
        <strain evidence="24 25">JCM 15914</strain>
    </source>
</reference>
<comment type="subcellular location">
    <subcellularLocation>
        <location evidence="1">Cell membrane</location>
        <topology evidence="1">Multi-pass membrane protein</topology>
    </subcellularLocation>
</comment>
<dbReference type="EC" id="2.4.99.28" evidence="19"/>
<evidence type="ECO:0000313" key="24">
    <source>
        <dbReference type="EMBL" id="GAA2107686.1"/>
    </source>
</evidence>
<dbReference type="InterPro" id="IPR001182">
    <property type="entry name" value="FtsW/RodA"/>
</dbReference>
<keyword evidence="9" id="KW-0573">Peptidoglycan synthesis</keyword>
<dbReference type="InterPro" id="IPR013437">
    <property type="entry name" value="FtsW"/>
</dbReference>
<keyword evidence="3" id="KW-1003">Cell membrane</keyword>
<comment type="caution">
    <text evidence="24">The sequence shown here is derived from an EMBL/GenBank/DDBJ whole genome shotgun (WGS) entry which is preliminary data.</text>
</comment>
<evidence type="ECO:0000256" key="7">
    <source>
        <dbReference type="ARBA" id="ARBA00022692"/>
    </source>
</evidence>
<evidence type="ECO:0000256" key="18">
    <source>
        <dbReference type="ARBA" id="ARBA00041418"/>
    </source>
</evidence>
<sequence length="475" mass="50631">MAKSPGRSFDTPRNGAVAEHPKDSRATAVHPGTGVRDDDLGVVRASGGGSRPLSSKLRHMWHQLVDGPLFHSYWALAGTVIMLTAIGMMMVLSASAVEAIAEDSSAYFLFQRQAMFGAVGLIAMIALSFVPAWLYRKLSWALWALGVGLLLLVFSPLGEEVNGNRNWLSLGGLTLQPSEAAKLALCVWLAAQFAKQGDEVTDWKKALWPSLIGFLVPTGLVAAGGDMGTAIVFVLIYAAALFFAGAPLKIFAGAAVVGIVLGVGAIITAPHRVDRITGWLFGECGATDACWQAEQGLNALATGGWWGVGLGQSRLKYNYVPEAHNDYIFSIIGEELGLLGTAIILLLFAIMVIAMARIILRTRSIFVRIATACVATWLVGQAFVNLGMVTGLLPVIGIPLPFISYGGSALMISLAAVGVVMSFARVPRSVEVSKNSAILDRQEAHEVSADGEPRRRGPEWLRRITSQGGKAQHEQ</sequence>